<dbReference type="PANTHER" id="PTHR11061">
    <property type="entry name" value="RNA M5U METHYLTRANSFERASE"/>
    <property type="match status" value="1"/>
</dbReference>
<dbReference type="HOGENOM" id="CLU_112795_0_0_9"/>
<dbReference type="GO" id="GO:0006396">
    <property type="term" value="P:RNA processing"/>
    <property type="evidence" value="ECO:0007669"/>
    <property type="project" value="InterPro"/>
</dbReference>
<reference evidence="4 5" key="1">
    <citation type="submission" date="2007-03" db="EMBL/GenBank/DDBJ databases">
        <authorList>
            <person name="Fulton L."/>
            <person name="Clifton S."/>
            <person name="Fulton B."/>
            <person name="Xu J."/>
            <person name="Minx P."/>
            <person name="Pepin K.H."/>
            <person name="Johnson M."/>
            <person name="Thiruvilangam P."/>
            <person name="Bhonagiri V."/>
            <person name="Nash W.E."/>
            <person name="Mardis E.R."/>
            <person name="Wilson R.K."/>
        </authorList>
    </citation>
    <scope>NUCLEOTIDE SEQUENCE [LARGE SCALE GENOMIC DNA]</scope>
    <source>
        <strain evidence="4 5">ATCC 27560</strain>
    </source>
</reference>
<dbReference type="Gene3D" id="3.40.50.150">
    <property type="entry name" value="Vaccinia Virus protein VP39"/>
    <property type="match status" value="1"/>
</dbReference>
<dbReference type="EMBL" id="AAVL02000030">
    <property type="protein sequence ID" value="EDM51934.1"/>
    <property type="molecule type" value="Genomic_DNA"/>
</dbReference>
<keyword evidence="2" id="KW-0808">Transferase</keyword>
<protein>
    <recommendedName>
        <fullName evidence="6">TRAM domain protein</fullName>
    </recommendedName>
</protein>
<accession>A5Z5G1</accession>
<dbReference type="AlphaFoldDB" id="A5Z5G1"/>
<name>A5Z5G1_9FIRM</name>
<dbReference type="GO" id="GO:0032259">
    <property type="term" value="P:methylation"/>
    <property type="evidence" value="ECO:0007669"/>
    <property type="project" value="UniProtKB-KW"/>
</dbReference>
<dbReference type="Proteomes" id="UP000006000">
    <property type="component" value="Unassembled WGS sequence"/>
</dbReference>
<dbReference type="STRING" id="411463.EUBVEN_00941"/>
<comment type="caution">
    <text evidence="4">The sequence shown here is derived from an EMBL/GenBank/DDBJ whole genome shotgun (WGS) entry which is preliminary data.</text>
</comment>
<dbReference type="RefSeq" id="WP_005362358.1">
    <property type="nucleotide sequence ID" value="NZ_DS264282.1"/>
</dbReference>
<dbReference type="InterPro" id="IPR010280">
    <property type="entry name" value="U5_MeTrfase_fam"/>
</dbReference>
<dbReference type="Gene3D" id="2.40.50.140">
    <property type="entry name" value="Nucleic acid-binding proteins"/>
    <property type="match status" value="1"/>
</dbReference>
<keyword evidence="1" id="KW-0489">Methyltransferase</keyword>
<dbReference type="eggNOG" id="COG2265">
    <property type="taxonomic scope" value="Bacteria"/>
</dbReference>
<dbReference type="GO" id="GO:0008173">
    <property type="term" value="F:RNA methyltransferase activity"/>
    <property type="evidence" value="ECO:0007669"/>
    <property type="project" value="InterPro"/>
</dbReference>
<evidence type="ECO:0000256" key="1">
    <source>
        <dbReference type="ARBA" id="ARBA00022603"/>
    </source>
</evidence>
<evidence type="ECO:0000313" key="4">
    <source>
        <dbReference type="EMBL" id="EDM51934.1"/>
    </source>
</evidence>
<organism evidence="4 5">
    <name type="scientific">Eubacterium ventriosum ATCC 27560</name>
    <dbReference type="NCBI Taxonomy" id="411463"/>
    <lineage>
        <taxon>Bacteria</taxon>
        <taxon>Bacillati</taxon>
        <taxon>Bacillota</taxon>
        <taxon>Clostridia</taxon>
        <taxon>Eubacteriales</taxon>
        <taxon>Eubacteriaceae</taxon>
        <taxon>Eubacterium</taxon>
    </lineage>
</organism>
<dbReference type="InterPro" id="IPR029063">
    <property type="entry name" value="SAM-dependent_MTases_sf"/>
</dbReference>
<proteinExistence type="predicted"/>
<evidence type="ECO:0000313" key="5">
    <source>
        <dbReference type="Proteomes" id="UP000006000"/>
    </source>
</evidence>
<dbReference type="SUPFAM" id="SSF53335">
    <property type="entry name" value="S-adenosyl-L-methionine-dependent methyltransferases"/>
    <property type="match status" value="1"/>
</dbReference>
<reference evidence="4 5" key="2">
    <citation type="submission" date="2007-04" db="EMBL/GenBank/DDBJ databases">
        <title>Draft genome sequence of Eubacterium ventriosum (ATCC 27560).</title>
        <authorList>
            <person name="Sudarsanam P."/>
            <person name="Ley R."/>
            <person name="Guruge J."/>
            <person name="Turnbaugh P.J."/>
            <person name="Mahowald M."/>
            <person name="Liep D."/>
            <person name="Gordon J."/>
        </authorList>
    </citation>
    <scope>NUCLEOTIDE SEQUENCE [LARGE SCALE GENOMIC DNA]</scope>
    <source>
        <strain evidence="4 5">ATCC 27560</strain>
    </source>
</reference>
<evidence type="ECO:0008006" key="6">
    <source>
        <dbReference type="Google" id="ProtNLM"/>
    </source>
</evidence>
<evidence type="ECO:0000256" key="3">
    <source>
        <dbReference type="ARBA" id="ARBA00022691"/>
    </source>
</evidence>
<evidence type="ECO:0000256" key="2">
    <source>
        <dbReference type="ARBA" id="ARBA00022679"/>
    </source>
</evidence>
<sequence length="160" mass="17644">MKKGVEYTGVVTKIAFPNKGEVDCGEDGIASVKGTLPGQKVKFVVSKKRSGKAQGRLKEIIEKSPMEDVEPNCPHFGDCGGCSYQTMSYENQLKLKEDMVKGILDNAIKGDYRFEGILGSPVQWGYRNKMEFSFGDEFKDGPLALGMHKKNSFHDIVTVG</sequence>
<dbReference type="InterPro" id="IPR012340">
    <property type="entry name" value="NA-bd_OB-fold"/>
</dbReference>
<dbReference type="PANTHER" id="PTHR11061:SF30">
    <property type="entry name" value="TRNA (URACIL(54)-C(5))-METHYLTRANSFERASE"/>
    <property type="match status" value="1"/>
</dbReference>
<keyword evidence="3" id="KW-0949">S-adenosyl-L-methionine</keyword>
<gene>
    <name evidence="4" type="ORF">EUBVEN_00941</name>
</gene>